<protein>
    <submittedName>
        <fullName evidence="1">Uncharacterized protein</fullName>
    </submittedName>
</protein>
<evidence type="ECO:0000313" key="2">
    <source>
        <dbReference type="Proteomes" id="UP000292818"/>
    </source>
</evidence>
<gene>
    <name evidence="1" type="ORF">LDELB18P1_1012</name>
</gene>
<accession>A0A4Q7DUD6</accession>
<evidence type="ECO:0000313" key="1">
    <source>
        <dbReference type="EMBL" id="RZM16537.1"/>
    </source>
</evidence>
<dbReference type="EMBL" id="SETJ01000040">
    <property type="protein sequence ID" value="RZM16537.1"/>
    <property type="molecule type" value="Genomic_DNA"/>
</dbReference>
<organism evidence="1 2">
    <name type="scientific">Lactobacillus delbrueckii</name>
    <dbReference type="NCBI Taxonomy" id="1584"/>
    <lineage>
        <taxon>Bacteria</taxon>
        <taxon>Bacillati</taxon>
        <taxon>Bacillota</taxon>
        <taxon>Bacilli</taxon>
        <taxon>Lactobacillales</taxon>
        <taxon>Lactobacillaceae</taxon>
        <taxon>Lactobacillus</taxon>
    </lineage>
</organism>
<proteinExistence type="predicted"/>
<sequence length="38" mass="4343">MLHVKVLSSFYIPQLDETLLSLQGPENLSIYDGKFSKM</sequence>
<name>A0A4Q7DUD6_9LACO</name>
<dbReference type="AlphaFoldDB" id="A0A4Q7DUD6"/>
<dbReference type="Proteomes" id="UP000292818">
    <property type="component" value="Unassembled WGS sequence"/>
</dbReference>
<reference evidence="1 2" key="1">
    <citation type="submission" date="2019-01" db="EMBL/GenBank/DDBJ databases">
        <title>Colonization of the human gut by bovine bacteria present in Parmesan cheese.</title>
        <authorList>
            <person name="Lugli G.A."/>
            <person name="Milani C."/>
        </authorList>
    </citation>
    <scope>NUCLEOTIDE SEQUENCE [LARGE SCALE GENOMIC DNA]</scope>
    <source>
        <strain evidence="1 2">LDELB18P1</strain>
    </source>
</reference>
<comment type="caution">
    <text evidence="1">The sequence shown here is derived from an EMBL/GenBank/DDBJ whole genome shotgun (WGS) entry which is preliminary data.</text>
</comment>